<gene>
    <name evidence="8" type="ORF">B3C1_01660</name>
</gene>
<dbReference type="InterPro" id="IPR003538">
    <property type="entry name" value="TonB"/>
</dbReference>
<dbReference type="Gene3D" id="3.30.2420.10">
    <property type="entry name" value="TonB"/>
    <property type="match status" value="1"/>
</dbReference>
<dbReference type="eggNOG" id="COG0810">
    <property type="taxonomic scope" value="Bacteria"/>
</dbReference>
<dbReference type="Pfam" id="PF08238">
    <property type="entry name" value="Sel1"/>
    <property type="match status" value="3"/>
</dbReference>
<keyword evidence="9" id="KW-1185">Reference proteome</keyword>
<keyword evidence="5" id="KW-0813">Transport</keyword>
<evidence type="ECO:0000259" key="7">
    <source>
        <dbReference type="PROSITE" id="PS52015"/>
    </source>
</evidence>
<dbReference type="InterPro" id="IPR037682">
    <property type="entry name" value="TonB_C"/>
</dbReference>
<dbReference type="STRING" id="745411.B3C1_01660"/>
<dbReference type="Proteomes" id="UP000006755">
    <property type="component" value="Unassembled WGS sequence"/>
</dbReference>
<comment type="similarity">
    <text evidence="5">Belongs to the TonB family.</text>
</comment>
<keyword evidence="6" id="KW-0732">Signal</keyword>
<accession>K2JSJ5</accession>
<keyword evidence="5" id="KW-0735">Signal-anchor</keyword>
<evidence type="ECO:0000256" key="6">
    <source>
        <dbReference type="SAM" id="SignalP"/>
    </source>
</evidence>
<keyword evidence="3" id="KW-1133">Transmembrane helix</keyword>
<dbReference type="EMBL" id="AMRI01000002">
    <property type="protein sequence ID" value="EKE77477.1"/>
    <property type="molecule type" value="Genomic_DNA"/>
</dbReference>
<dbReference type="PROSITE" id="PS52015">
    <property type="entry name" value="TONB_CTD"/>
    <property type="match status" value="1"/>
</dbReference>
<keyword evidence="4" id="KW-0472">Membrane</keyword>
<dbReference type="eggNOG" id="COG0790">
    <property type="taxonomic scope" value="Bacteria"/>
</dbReference>
<dbReference type="Gene3D" id="1.25.40.10">
    <property type="entry name" value="Tetratricopeptide repeat domain"/>
    <property type="match status" value="2"/>
</dbReference>
<comment type="function">
    <text evidence="5">Interacts with outer membrane receptor proteins that carry out high-affinity binding and energy dependent uptake into the periplasmic space of specific substrates. It could act to transduce energy from the cytoplasmic membrane to specific energy-requiring processes in the outer membrane, resulting in the release into the periplasm of ligands bound by these outer membrane proteins.</text>
</comment>
<sequence length="557" mass="61912">MKRGLLACLLLSTPAFADFNDGLKAYLDKDYQVALSEFTTAAKLGHPNAQFNLGAMYFNGEGVTQDPVQAYAWFSAAADNGFIGAQSTKTQALTLVPKEKLKAATDLAQQRLAQFGKAALTKRLLPVVDVTEDNSPELVVVERKDPRYPNSALIKRLMGFTKIIFDVNEAGGVENARIVDSLPAEVFDKTSLEALSQWRYTPPKDKNGQPIRVHGAKIVLEYRLGGLEVDSNRIQALVTKYNQQALKGDPLASFRKANMMSYLETMEGWRFVESQDGESYNAPELARRHSTRFDSPDDIQFDETSLRTWRFAFRLDPEGHPSHIRLLSGEKESWDSYLQAQLAKKRFFTNGESSPDGLYVINIKKGQRKTYDYVSVKPALASNRQAQQQAMVDAAQGGFSLAQYLVGADLLYGRSCQQDRSKGLEWLTYAAQQGLPEAQELLGLELVSGSKLRQNWAKAKPWLEQASQGGSLLAKRELAKVLATADAAELRDPARAVNLAKEVADKLEDPASLEVLADAWFAKGDKAKARHYLEAALDKAKDRQWPLAHYQQRLAAM</sequence>
<dbReference type="GO" id="GO:0015031">
    <property type="term" value="P:protein transport"/>
    <property type="evidence" value="ECO:0007669"/>
    <property type="project" value="UniProtKB-UniRule"/>
</dbReference>
<dbReference type="PANTHER" id="PTHR11102">
    <property type="entry name" value="SEL-1-LIKE PROTEIN"/>
    <property type="match status" value="1"/>
</dbReference>
<evidence type="ECO:0000313" key="9">
    <source>
        <dbReference type="Proteomes" id="UP000006755"/>
    </source>
</evidence>
<dbReference type="PRINTS" id="PR01374">
    <property type="entry name" value="TONBPROTEIN"/>
</dbReference>
<feature type="signal peptide" evidence="6">
    <location>
        <begin position="1"/>
        <end position="17"/>
    </location>
</feature>
<evidence type="ECO:0000256" key="2">
    <source>
        <dbReference type="ARBA" id="ARBA00022692"/>
    </source>
</evidence>
<feature type="domain" description="TonB C-terminal" evidence="7">
    <location>
        <begin position="133"/>
        <end position="231"/>
    </location>
</feature>
<dbReference type="OrthoDB" id="6687494at2"/>
<reference evidence="8 9" key="1">
    <citation type="journal article" date="2012" name="J. Bacteriol.">
        <title>Genome Sequence of Gallaecimonas xiamenensis Type Strain 3-C-1.</title>
        <authorList>
            <person name="Lai Q."/>
            <person name="Wang L."/>
            <person name="Wang W."/>
            <person name="Shao Z."/>
        </authorList>
    </citation>
    <scope>NUCLEOTIDE SEQUENCE [LARGE SCALE GENOMIC DNA]</scope>
    <source>
        <strain evidence="8 9">3-C-1</strain>
    </source>
</reference>
<dbReference type="InterPro" id="IPR006597">
    <property type="entry name" value="Sel1-like"/>
</dbReference>
<dbReference type="InterPro" id="IPR006260">
    <property type="entry name" value="TonB/TolA_C"/>
</dbReference>
<keyword evidence="5" id="KW-1003">Cell membrane</keyword>
<dbReference type="RefSeq" id="WP_008482474.1">
    <property type="nucleotide sequence ID" value="NZ_AMRI01000002.1"/>
</dbReference>
<keyword evidence="5" id="KW-0653">Protein transport</keyword>
<feature type="chain" id="PRO_5003859410" description="Protein TonB" evidence="6">
    <location>
        <begin position="18"/>
        <end position="557"/>
    </location>
</feature>
<evidence type="ECO:0000256" key="4">
    <source>
        <dbReference type="ARBA" id="ARBA00023136"/>
    </source>
</evidence>
<keyword evidence="2" id="KW-0812">Transmembrane</keyword>
<dbReference type="GO" id="GO:0031992">
    <property type="term" value="F:energy transducer activity"/>
    <property type="evidence" value="ECO:0007669"/>
    <property type="project" value="InterPro"/>
</dbReference>
<dbReference type="SUPFAM" id="SSF74653">
    <property type="entry name" value="TolA/TonB C-terminal domain"/>
    <property type="match status" value="1"/>
</dbReference>
<dbReference type="InterPro" id="IPR011990">
    <property type="entry name" value="TPR-like_helical_dom_sf"/>
</dbReference>
<dbReference type="InterPro" id="IPR050767">
    <property type="entry name" value="Sel1_AlgK"/>
</dbReference>
<dbReference type="NCBIfam" id="TIGR01352">
    <property type="entry name" value="tonB_Cterm"/>
    <property type="match status" value="1"/>
</dbReference>
<comment type="caution">
    <text evidence="8">The sequence shown here is derived from an EMBL/GenBank/DDBJ whole genome shotgun (WGS) entry which is preliminary data.</text>
</comment>
<keyword evidence="5" id="KW-0997">Cell inner membrane</keyword>
<evidence type="ECO:0000256" key="1">
    <source>
        <dbReference type="ARBA" id="ARBA00004167"/>
    </source>
</evidence>
<dbReference type="GO" id="GO:0055085">
    <property type="term" value="P:transmembrane transport"/>
    <property type="evidence" value="ECO:0007669"/>
    <property type="project" value="InterPro"/>
</dbReference>
<comment type="subcellular location">
    <subcellularLocation>
        <location evidence="5">Cell inner membrane</location>
        <topology evidence="5">Single-pass membrane protein</topology>
        <orientation evidence="5">Periplasmic side</orientation>
    </subcellularLocation>
    <subcellularLocation>
        <location evidence="1">Membrane</location>
        <topology evidence="1">Single-pass membrane protein</topology>
    </subcellularLocation>
</comment>
<protein>
    <recommendedName>
        <fullName evidence="5">Protein TonB</fullName>
    </recommendedName>
</protein>
<name>K2JSJ5_9GAMM</name>
<dbReference type="GO" id="GO:0030288">
    <property type="term" value="C:outer membrane-bounded periplasmic space"/>
    <property type="evidence" value="ECO:0007669"/>
    <property type="project" value="InterPro"/>
</dbReference>
<evidence type="ECO:0000256" key="5">
    <source>
        <dbReference type="RuleBase" id="RU362123"/>
    </source>
</evidence>
<dbReference type="PANTHER" id="PTHR11102:SF160">
    <property type="entry name" value="ERAD-ASSOCIATED E3 UBIQUITIN-PROTEIN LIGASE COMPONENT HRD3"/>
    <property type="match status" value="1"/>
</dbReference>
<dbReference type="SMART" id="SM00671">
    <property type="entry name" value="SEL1"/>
    <property type="match status" value="4"/>
</dbReference>
<dbReference type="GO" id="GO:0005886">
    <property type="term" value="C:plasma membrane"/>
    <property type="evidence" value="ECO:0007669"/>
    <property type="project" value="UniProtKB-SubCell"/>
</dbReference>
<evidence type="ECO:0000313" key="8">
    <source>
        <dbReference type="EMBL" id="EKE77477.1"/>
    </source>
</evidence>
<dbReference type="Pfam" id="PF03544">
    <property type="entry name" value="TonB_C"/>
    <property type="match status" value="1"/>
</dbReference>
<dbReference type="AlphaFoldDB" id="K2JSJ5"/>
<evidence type="ECO:0000256" key="3">
    <source>
        <dbReference type="ARBA" id="ARBA00022989"/>
    </source>
</evidence>
<organism evidence="8 9">
    <name type="scientific">Gallaecimonas xiamenensis 3-C-1</name>
    <dbReference type="NCBI Taxonomy" id="745411"/>
    <lineage>
        <taxon>Bacteria</taxon>
        <taxon>Pseudomonadati</taxon>
        <taxon>Pseudomonadota</taxon>
        <taxon>Gammaproteobacteria</taxon>
        <taxon>Enterobacterales</taxon>
        <taxon>Gallaecimonadaceae</taxon>
        <taxon>Gallaecimonas</taxon>
    </lineage>
</organism>
<dbReference type="SUPFAM" id="SSF81901">
    <property type="entry name" value="HCP-like"/>
    <property type="match status" value="2"/>
</dbReference>
<dbReference type="GO" id="GO:0015891">
    <property type="term" value="P:siderophore transport"/>
    <property type="evidence" value="ECO:0007669"/>
    <property type="project" value="InterPro"/>
</dbReference>
<proteinExistence type="inferred from homology"/>